<accession>A0A6L8W6G0</accession>
<keyword evidence="5 6" id="KW-0560">Oxidoreductase</keyword>
<protein>
    <submittedName>
        <fullName evidence="10">Pimeloyl-CoA dehydrogenase small subunit</fullName>
    </submittedName>
</protein>
<feature type="domain" description="Acyl-CoA dehydrogenase/oxidase C-terminal" evidence="7">
    <location>
        <begin position="234"/>
        <end position="372"/>
    </location>
</feature>
<evidence type="ECO:0000256" key="5">
    <source>
        <dbReference type="ARBA" id="ARBA00023002"/>
    </source>
</evidence>
<dbReference type="InterPro" id="IPR006091">
    <property type="entry name" value="Acyl-CoA_Oxase/DH_mid-dom"/>
</dbReference>
<evidence type="ECO:0000256" key="6">
    <source>
        <dbReference type="RuleBase" id="RU362125"/>
    </source>
</evidence>
<proteinExistence type="inferred from homology"/>
<organism evidence="10 11">
    <name type="scientific">Sneathiella litorea</name>
    <dbReference type="NCBI Taxonomy" id="2606216"/>
    <lineage>
        <taxon>Bacteria</taxon>
        <taxon>Pseudomonadati</taxon>
        <taxon>Pseudomonadota</taxon>
        <taxon>Alphaproteobacteria</taxon>
        <taxon>Sneathiellales</taxon>
        <taxon>Sneathiellaceae</taxon>
        <taxon>Sneathiella</taxon>
    </lineage>
</organism>
<dbReference type="InterPro" id="IPR009100">
    <property type="entry name" value="AcylCoA_DH/oxidase_NM_dom_sf"/>
</dbReference>
<dbReference type="RefSeq" id="WP_161315210.1">
    <property type="nucleotide sequence ID" value="NZ_WTUW01000002.1"/>
</dbReference>
<name>A0A6L8W6G0_9PROT</name>
<dbReference type="Pfam" id="PF00441">
    <property type="entry name" value="Acyl-CoA_dh_1"/>
    <property type="match status" value="1"/>
</dbReference>
<evidence type="ECO:0000256" key="2">
    <source>
        <dbReference type="ARBA" id="ARBA00009347"/>
    </source>
</evidence>
<dbReference type="InterPro" id="IPR046373">
    <property type="entry name" value="Acyl-CoA_Oxase/DH_mid-dom_sf"/>
</dbReference>
<dbReference type="CDD" id="cd00567">
    <property type="entry name" value="ACAD"/>
    <property type="match status" value="1"/>
</dbReference>
<dbReference type="Gene3D" id="2.40.110.10">
    <property type="entry name" value="Butyryl-CoA Dehydrogenase, subunit A, domain 2"/>
    <property type="match status" value="1"/>
</dbReference>
<sequence>MSAFSTEERQLLDDSFNEYFRDNYGATHAVALARSGDPDGFGRKEWSDYADLGWLGLTLPEAAGGSEGGLTEAGIFFAAAGRYLAQEPLVQTLVLGAGSITRLGTPEQQKQLKEIAEGKLLVGFLHAELASGYDRSHVTTIAQPIEGGFRLTGEKAFAVGAHSADILIVSARIGDAAGPVGLFLVPADTDNMQFTVAPAIDGRRGAAVRFEDAELGKDALLGNNTEDRTLEIDTLLDHGTLAVCADALGAMVAATEITTEYLNTREQFGRKLADFQVLQHRVADMKVFCEEARVVIHAALTAVDEGAPDANLAIWRAKVQTARAARFIGGQGIQLHGGMGMTDEMPIGHYYKRLTMCEAMFGDAEWHLDRLASMTNMSVNGSAATGS</sequence>
<dbReference type="GO" id="GO:0050660">
    <property type="term" value="F:flavin adenine dinucleotide binding"/>
    <property type="evidence" value="ECO:0007669"/>
    <property type="project" value="InterPro"/>
</dbReference>
<comment type="similarity">
    <text evidence="2 6">Belongs to the acyl-CoA dehydrogenase family.</text>
</comment>
<dbReference type="Proteomes" id="UP000476030">
    <property type="component" value="Unassembled WGS sequence"/>
</dbReference>
<comment type="cofactor">
    <cofactor evidence="1 6">
        <name>FAD</name>
        <dbReference type="ChEBI" id="CHEBI:57692"/>
    </cofactor>
</comment>
<dbReference type="PANTHER" id="PTHR43884:SF20">
    <property type="entry name" value="ACYL-COA DEHYDROGENASE FADE28"/>
    <property type="match status" value="1"/>
</dbReference>
<reference evidence="10 11" key="1">
    <citation type="submission" date="2019-12" db="EMBL/GenBank/DDBJ databases">
        <title>Snethiella sp. nov. sp. isolated from sea sand.</title>
        <authorList>
            <person name="Kim J."/>
            <person name="Jeong S.E."/>
            <person name="Jung H.S."/>
            <person name="Jeon C.O."/>
        </authorList>
    </citation>
    <scope>NUCLEOTIDE SEQUENCE [LARGE SCALE GENOMIC DNA]</scope>
    <source>
        <strain evidence="10 11">DP05</strain>
    </source>
</reference>
<evidence type="ECO:0000313" key="11">
    <source>
        <dbReference type="Proteomes" id="UP000476030"/>
    </source>
</evidence>
<feature type="domain" description="Acyl-CoA oxidase/dehydrogenase middle" evidence="8">
    <location>
        <begin position="125"/>
        <end position="207"/>
    </location>
</feature>
<evidence type="ECO:0000256" key="3">
    <source>
        <dbReference type="ARBA" id="ARBA00022630"/>
    </source>
</evidence>
<dbReference type="InterPro" id="IPR009075">
    <property type="entry name" value="AcylCo_DH/oxidase_C"/>
</dbReference>
<dbReference type="EMBL" id="WTUW01000002">
    <property type="protein sequence ID" value="MZR30648.1"/>
    <property type="molecule type" value="Genomic_DNA"/>
</dbReference>
<evidence type="ECO:0000259" key="8">
    <source>
        <dbReference type="Pfam" id="PF02770"/>
    </source>
</evidence>
<comment type="caution">
    <text evidence="10">The sequence shown here is derived from an EMBL/GenBank/DDBJ whole genome shotgun (WGS) entry which is preliminary data.</text>
</comment>
<dbReference type="AlphaFoldDB" id="A0A6L8W6G0"/>
<keyword evidence="4 6" id="KW-0274">FAD</keyword>
<keyword evidence="11" id="KW-1185">Reference proteome</keyword>
<dbReference type="InterPro" id="IPR036250">
    <property type="entry name" value="AcylCo_DH-like_C"/>
</dbReference>
<evidence type="ECO:0000259" key="7">
    <source>
        <dbReference type="Pfam" id="PF00441"/>
    </source>
</evidence>
<evidence type="ECO:0000313" key="10">
    <source>
        <dbReference type="EMBL" id="MZR30648.1"/>
    </source>
</evidence>
<keyword evidence="3 6" id="KW-0285">Flavoprotein</keyword>
<dbReference type="GO" id="GO:0003995">
    <property type="term" value="F:acyl-CoA dehydrogenase activity"/>
    <property type="evidence" value="ECO:0007669"/>
    <property type="project" value="TreeGrafter"/>
</dbReference>
<dbReference type="Pfam" id="PF02770">
    <property type="entry name" value="Acyl-CoA_dh_M"/>
    <property type="match status" value="1"/>
</dbReference>
<dbReference type="InterPro" id="IPR013786">
    <property type="entry name" value="AcylCoA_DH/ox_N"/>
</dbReference>
<evidence type="ECO:0000256" key="1">
    <source>
        <dbReference type="ARBA" id="ARBA00001974"/>
    </source>
</evidence>
<evidence type="ECO:0000259" key="9">
    <source>
        <dbReference type="Pfam" id="PF02771"/>
    </source>
</evidence>
<dbReference type="SUPFAM" id="SSF47203">
    <property type="entry name" value="Acyl-CoA dehydrogenase C-terminal domain-like"/>
    <property type="match status" value="1"/>
</dbReference>
<dbReference type="PANTHER" id="PTHR43884">
    <property type="entry name" value="ACYL-COA DEHYDROGENASE"/>
    <property type="match status" value="1"/>
</dbReference>
<dbReference type="Pfam" id="PF02771">
    <property type="entry name" value="Acyl-CoA_dh_N"/>
    <property type="match status" value="1"/>
</dbReference>
<dbReference type="InterPro" id="IPR037069">
    <property type="entry name" value="AcylCoA_DH/ox_N_sf"/>
</dbReference>
<dbReference type="SUPFAM" id="SSF56645">
    <property type="entry name" value="Acyl-CoA dehydrogenase NM domain-like"/>
    <property type="match status" value="1"/>
</dbReference>
<dbReference type="Gene3D" id="1.10.540.10">
    <property type="entry name" value="Acyl-CoA dehydrogenase/oxidase, N-terminal domain"/>
    <property type="match status" value="1"/>
</dbReference>
<dbReference type="Gene3D" id="1.20.140.10">
    <property type="entry name" value="Butyryl-CoA Dehydrogenase, subunit A, domain 3"/>
    <property type="match status" value="1"/>
</dbReference>
<evidence type="ECO:0000256" key="4">
    <source>
        <dbReference type="ARBA" id="ARBA00022827"/>
    </source>
</evidence>
<feature type="domain" description="Acyl-CoA dehydrogenase/oxidase N-terminal" evidence="9">
    <location>
        <begin position="6"/>
        <end position="118"/>
    </location>
</feature>
<gene>
    <name evidence="10" type="ORF">GQE98_08375</name>
</gene>